<keyword evidence="3" id="KW-1185">Reference proteome</keyword>
<reference evidence="2" key="1">
    <citation type="submission" date="2023-07" db="EMBL/GenBank/DDBJ databases">
        <title>Genomic Encyclopedia of Type Strains, Phase IV (KMG-IV): sequencing the most valuable type-strain genomes for metagenomic binning, comparative biology and taxonomic classification.</title>
        <authorList>
            <person name="Goeker M."/>
        </authorList>
    </citation>
    <scope>NUCLEOTIDE SEQUENCE</scope>
    <source>
        <strain evidence="2">DSM 23947</strain>
    </source>
</reference>
<dbReference type="RefSeq" id="WP_307258324.1">
    <property type="nucleotide sequence ID" value="NZ_JAUSUC010000044.1"/>
</dbReference>
<evidence type="ECO:0000313" key="3">
    <source>
        <dbReference type="Proteomes" id="UP001237207"/>
    </source>
</evidence>
<feature type="domain" description="YcdB/YcdC repeated" evidence="1">
    <location>
        <begin position="244"/>
        <end position="399"/>
    </location>
</feature>
<dbReference type="AlphaFoldDB" id="A0AAJ1WKA6"/>
<evidence type="ECO:0000259" key="1">
    <source>
        <dbReference type="Pfam" id="PF16244"/>
    </source>
</evidence>
<protein>
    <submittedName>
        <fullName evidence="2">Uncharacterized protein YuzE</fullName>
    </submittedName>
</protein>
<dbReference type="InterPro" id="IPR032599">
    <property type="entry name" value="YcdB/YcdC_rep_domain"/>
</dbReference>
<sequence>MLKEKLKKRALSMVDIPNYFQPILEEYFEGENGEGEAMFSWGNEEQNEGITINLDLAGNLIGLTIDKKDHNPNVISLNIEERRERAEQFFISQYPDALKDLTLYQTKKLSDTYRFYYSQIVMDLPLGQGECFIDIDRTGNIVKFKYKDVKQLPEIKTPLISKEKLIKHVQNKLEFQLRIANLYTNLHDVTEDALRLVYVPSPSFMKYKADVLEPTLTISHEEEELQNFVSLPAPTSTIVHNDLSIEEIIGITKRMEVIREVDMGEDEMGIVWRDKDWEMKGRDLSMKGLFKRHSKDTVTAIISKKTGKIKSFIWFFERNGNLDLSREECFPKAINILQKIFPNYFQYLQLFVTENEEEEHDKESFEFRMHNGHGIPIHLEFVRVAVNRKTGQIDYYSGPIVEMKQLSQISAEPAISKKEACDIFINHLDFKLEWNKNYDSEPESHTLVYQAYNKHSGTPIRYIDAMTGEVISEKEY</sequence>
<name>A0AAJ1WKA6_9BACI</name>
<proteinExistence type="predicted"/>
<gene>
    <name evidence="2" type="ORF">J2S13_002759</name>
</gene>
<dbReference type="Pfam" id="PF16244">
    <property type="entry name" value="DUF4901"/>
    <property type="match status" value="2"/>
</dbReference>
<organism evidence="2 3">
    <name type="scientific">Oikeobacillus pervagus</name>
    <dbReference type="NCBI Taxonomy" id="1325931"/>
    <lineage>
        <taxon>Bacteria</taxon>
        <taxon>Bacillati</taxon>
        <taxon>Bacillota</taxon>
        <taxon>Bacilli</taxon>
        <taxon>Bacillales</taxon>
        <taxon>Bacillaceae</taxon>
        <taxon>Oikeobacillus</taxon>
    </lineage>
</organism>
<accession>A0AAJ1WKA6</accession>
<feature type="domain" description="YcdB/YcdC repeated" evidence="1">
    <location>
        <begin position="3"/>
        <end position="147"/>
    </location>
</feature>
<comment type="caution">
    <text evidence="2">The sequence shown here is derived from an EMBL/GenBank/DDBJ whole genome shotgun (WGS) entry which is preliminary data.</text>
</comment>
<dbReference type="Proteomes" id="UP001237207">
    <property type="component" value="Unassembled WGS sequence"/>
</dbReference>
<evidence type="ECO:0000313" key="2">
    <source>
        <dbReference type="EMBL" id="MDQ0216318.1"/>
    </source>
</evidence>
<dbReference type="EMBL" id="JAUSUC010000044">
    <property type="protein sequence ID" value="MDQ0216318.1"/>
    <property type="molecule type" value="Genomic_DNA"/>
</dbReference>